<dbReference type="Gene3D" id="1.10.630.10">
    <property type="entry name" value="Cytochrome P450"/>
    <property type="match status" value="1"/>
</dbReference>
<dbReference type="PROSITE" id="PS00086">
    <property type="entry name" value="CYTOCHROME_P450"/>
    <property type="match status" value="1"/>
</dbReference>
<evidence type="ECO:0000256" key="3">
    <source>
        <dbReference type="ARBA" id="ARBA00022617"/>
    </source>
</evidence>
<keyword evidence="7 9" id="KW-0503">Monooxygenase</keyword>
<keyword evidence="10" id="KW-0812">Transmembrane</keyword>
<evidence type="ECO:0000256" key="10">
    <source>
        <dbReference type="SAM" id="Phobius"/>
    </source>
</evidence>
<reference evidence="11 12" key="1">
    <citation type="submission" date="2019-10" db="EMBL/GenBank/DDBJ databases">
        <authorList>
            <person name="Palmer J.M."/>
        </authorList>
    </citation>
    <scope>NUCLEOTIDE SEQUENCE [LARGE SCALE GENOMIC DNA]</scope>
    <source>
        <strain evidence="11 12">TWF718</strain>
    </source>
</reference>
<protein>
    <recommendedName>
        <fullName evidence="13">Cytochrome P450</fullName>
    </recommendedName>
</protein>
<organism evidence="11 12">
    <name type="scientific">Orbilia javanica</name>
    <dbReference type="NCBI Taxonomy" id="47235"/>
    <lineage>
        <taxon>Eukaryota</taxon>
        <taxon>Fungi</taxon>
        <taxon>Dikarya</taxon>
        <taxon>Ascomycota</taxon>
        <taxon>Pezizomycotina</taxon>
        <taxon>Orbiliomycetes</taxon>
        <taxon>Orbiliales</taxon>
        <taxon>Orbiliaceae</taxon>
        <taxon>Orbilia</taxon>
    </lineage>
</organism>
<gene>
    <name evidence="11" type="ORF">TWF718_000397</name>
</gene>
<dbReference type="SUPFAM" id="SSF48264">
    <property type="entry name" value="Cytochrome P450"/>
    <property type="match status" value="1"/>
</dbReference>
<dbReference type="InterPro" id="IPR001128">
    <property type="entry name" value="Cyt_P450"/>
</dbReference>
<dbReference type="PANTHER" id="PTHR46300:SF7">
    <property type="entry name" value="P450, PUTATIVE (EUROFUNG)-RELATED"/>
    <property type="match status" value="1"/>
</dbReference>
<name>A0AAN8RFU8_9PEZI</name>
<proteinExistence type="inferred from homology"/>
<dbReference type="EMBL" id="JAVHNR010000001">
    <property type="protein sequence ID" value="KAK6356024.1"/>
    <property type="molecule type" value="Genomic_DNA"/>
</dbReference>
<accession>A0AAN8RFU8</accession>
<keyword evidence="4 8" id="KW-0479">Metal-binding</keyword>
<comment type="similarity">
    <text evidence="2 9">Belongs to the cytochrome P450 family.</text>
</comment>
<comment type="cofactor">
    <cofactor evidence="1 8">
        <name>heme</name>
        <dbReference type="ChEBI" id="CHEBI:30413"/>
    </cofactor>
</comment>
<evidence type="ECO:0000256" key="5">
    <source>
        <dbReference type="ARBA" id="ARBA00023002"/>
    </source>
</evidence>
<evidence type="ECO:0000256" key="9">
    <source>
        <dbReference type="RuleBase" id="RU000461"/>
    </source>
</evidence>
<evidence type="ECO:0008006" key="13">
    <source>
        <dbReference type="Google" id="ProtNLM"/>
    </source>
</evidence>
<dbReference type="PRINTS" id="PR00463">
    <property type="entry name" value="EP450I"/>
</dbReference>
<dbReference type="PANTHER" id="PTHR46300">
    <property type="entry name" value="P450, PUTATIVE (EUROFUNG)-RELATED-RELATED"/>
    <property type="match status" value="1"/>
</dbReference>
<feature type="transmembrane region" description="Helical" evidence="10">
    <location>
        <begin position="12"/>
        <end position="30"/>
    </location>
</feature>
<dbReference type="GO" id="GO:0005506">
    <property type="term" value="F:iron ion binding"/>
    <property type="evidence" value="ECO:0007669"/>
    <property type="project" value="InterPro"/>
</dbReference>
<dbReference type="Proteomes" id="UP001313282">
    <property type="component" value="Unassembled WGS sequence"/>
</dbReference>
<evidence type="ECO:0000256" key="8">
    <source>
        <dbReference type="PIRSR" id="PIRSR602401-1"/>
    </source>
</evidence>
<feature type="binding site" description="axial binding residue" evidence="8">
    <location>
        <position position="443"/>
    </location>
    <ligand>
        <name>heme</name>
        <dbReference type="ChEBI" id="CHEBI:30413"/>
    </ligand>
    <ligandPart>
        <name>Fe</name>
        <dbReference type="ChEBI" id="CHEBI:18248"/>
    </ligandPart>
</feature>
<evidence type="ECO:0000256" key="7">
    <source>
        <dbReference type="ARBA" id="ARBA00023033"/>
    </source>
</evidence>
<comment type="caution">
    <text evidence="11">The sequence shown here is derived from an EMBL/GenBank/DDBJ whole genome shotgun (WGS) entry which is preliminary data.</text>
</comment>
<keyword evidence="6 8" id="KW-0408">Iron</keyword>
<dbReference type="InterPro" id="IPR002401">
    <property type="entry name" value="Cyt_P450_E_grp-I"/>
</dbReference>
<evidence type="ECO:0000256" key="1">
    <source>
        <dbReference type="ARBA" id="ARBA00001971"/>
    </source>
</evidence>
<dbReference type="Pfam" id="PF00067">
    <property type="entry name" value="p450"/>
    <property type="match status" value="1"/>
</dbReference>
<sequence length="529" mass="59443">MFSVDDFISGGLIIYSSILLGFVLFLRKVISAKNLRKLPLPPGPKGLPIFGNISDLPPTTCVEWQHWLKHKNLYGPISSVTVFGQTVILIHDRDIASELLDKRSAKYSSRPTMQFASEMIGYKDSTAMMEYNDRLRMQRKMVAKQIGSKNLITKFFPSIESHVRRFLLQTMNSPQTLHKNLQLEAASFTLDMVYGYQVNPSGDDPLVNLVTQLMTEFCDAAVAGVWLVDMIPWLKYLPGWFPGAGFKSTARRYRATYMQAINTTFDFTEKQMAQGSQKDSYVAGLLYGNPSLAEIKEIKNSAVALYGGGSDTTVASLSNFFLAMSLYPEVQMKAQREIDRVIGAGRLPDLHDRENLPYIEAVFSETLRWMPIVPLSLPHASVEEDEFRGYRIPKGSIILPSIAWFAIDPATYKQPESFIPERFLGPSELDPRKYVFGFGRRICPGRYLADANIFLMIAQSLAAFHIGKAVDLEGKDIEPVVGQLPGIVSHPIPYQCTIRPRSEKYKELVSRVETEHPLGKGDSEFIEGL</sequence>
<dbReference type="InterPro" id="IPR036396">
    <property type="entry name" value="Cyt_P450_sf"/>
</dbReference>
<evidence type="ECO:0000256" key="2">
    <source>
        <dbReference type="ARBA" id="ARBA00010617"/>
    </source>
</evidence>
<evidence type="ECO:0000313" key="12">
    <source>
        <dbReference type="Proteomes" id="UP001313282"/>
    </source>
</evidence>
<evidence type="ECO:0000313" key="11">
    <source>
        <dbReference type="EMBL" id="KAK6356024.1"/>
    </source>
</evidence>
<dbReference type="GO" id="GO:0016705">
    <property type="term" value="F:oxidoreductase activity, acting on paired donors, with incorporation or reduction of molecular oxygen"/>
    <property type="evidence" value="ECO:0007669"/>
    <property type="project" value="InterPro"/>
</dbReference>
<dbReference type="AlphaFoldDB" id="A0AAN8RFU8"/>
<keyword evidence="5 9" id="KW-0560">Oxidoreductase</keyword>
<dbReference type="PRINTS" id="PR00385">
    <property type="entry name" value="P450"/>
</dbReference>
<keyword evidence="3 8" id="KW-0349">Heme</keyword>
<dbReference type="InterPro" id="IPR017972">
    <property type="entry name" value="Cyt_P450_CS"/>
</dbReference>
<dbReference type="GO" id="GO:0004497">
    <property type="term" value="F:monooxygenase activity"/>
    <property type="evidence" value="ECO:0007669"/>
    <property type="project" value="UniProtKB-KW"/>
</dbReference>
<evidence type="ECO:0000256" key="4">
    <source>
        <dbReference type="ARBA" id="ARBA00022723"/>
    </source>
</evidence>
<keyword evidence="10" id="KW-0472">Membrane</keyword>
<dbReference type="InterPro" id="IPR050364">
    <property type="entry name" value="Cytochrome_P450_fung"/>
</dbReference>
<keyword evidence="12" id="KW-1185">Reference proteome</keyword>
<evidence type="ECO:0000256" key="6">
    <source>
        <dbReference type="ARBA" id="ARBA00023004"/>
    </source>
</evidence>
<dbReference type="GO" id="GO:0020037">
    <property type="term" value="F:heme binding"/>
    <property type="evidence" value="ECO:0007669"/>
    <property type="project" value="InterPro"/>
</dbReference>
<dbReference type="CDD" id="cd11065">
    <property type="entry name" value="CYP64-like"/>
    <property type="match status" value="1"/>
</dbReference>
<keyword evidence="10" id="KW-1133">Transmembrane helix</keyword>